<proteinExistence type="inferred from homology"/>
<feature type="domain" description="Choline/carnitine acyltransferase" evidence="6">
    <location>
        <begin position="16"/>
        <end position="457"/>
    </location>
</feature>
<dbReference type="GO" id="GO:0004095">
    <property type="term" value="F:carnitine O-palmitoyltransferase activity"/>
    <property type="evidence" value="ECO:0007669"/>
    <property type="project" value="TreeGrafter"/>
</dbReference>
<keyword evidence="3 5" id="KW-0012">Acyltransferase</keyword>
<dbReference type="SUPFAM" id="SSF52777">
    <property type="entry name" value="CoA-dependent acyltransferases"/>
    <property type="match status" value="2"/>
</dbReference>
<dbReference type="PANTHER" id="PTHR22589">
    <property type="entry name" value="CARNITINE O-ACYLTRANSFERASE"/>
    <property type="match status" value="1"/>
</dbReference>
<evidence type="ECO:0000256" key="3">
    <source>
        <dbReference type="ARBA" id="ARBA00023315"/>
    </source>
</evidence>
<accession>A0A1L8DZ34</accession>
<dbReference type="InterPro" id="IPR042231">
    <property type="entry name" value="Cho/carn_acyl_trans_2"/>
</dbReference>
<protein>
    <submittedName>
        <fullName evidence="7">Putative carnitine o-acyltransferase crot</fullName>
    </submittedName>
</protein>
<feature type="active site" description="Proton acceptor" evidence="4">
    <location>
        <position position="186"/>
    </location>
</feature>
<dbReference type="GO" id="GO:0006635">
    <property type="term" value="P:fatty acid beta-oxidation"/>
    <property type="evidence" value="ECO:0007669"/>
    <property type="project" value="TreeGrafter"/>
</dbReference>
<sequence>MVPQRFTTYASYAFKSFPLDMSQYQGLFSATRIPRIGKDKIFRATKDPQHVIILRKGNVYRVDILDKDGNIEAPEVIFGRVRRLLEVSEKDAEAAHPLGILTTENRNTWAALREHLESLSEKNRRGMELIDSGIICLCLDDLSYGDLDVAARVRDHLYANGSNRWFDKSISVIVSSDSRSTVTFEHSWGDGVAVLRYFNELFKEMSQKPFVNEGTASQASSEGAIEKISFDLDDKLKSGIDEAKKRHKIVEDSLQIHYMQSELVGKKLCKAAKISPDSMAQFAIQLAYGYLTGGTAATYESCSTAAFRCGRTETVRPATEATKKLCQVLLKKGPGDSATAEDVAMLRECSEKHNQLTKEAAMGQGFDRHLFALKDIAKSQKITLPDLYNDPAYGLINHNILSTSTLSTPAIEVGGFGPVVPDGYGIGYSIDAQRLGSIVTTYHAKRNGKEFVDALEKAATEIRKILDVASK</sequence>
<name>A0A1L8DZ34_9DIPT</name>
<dbReference type="AlphaFoldDB" id="A0A1L8DZ34"/>
<dbReference type="PANTHER" id="PTHR22589:SF16">
    <property type="entry name" value="CARNITINE O-PALMITOYLTRANSFERASE 2, MITOCHONDRIAL"/>
    <property type="match status" value="1"/>
</dbReference>
<organism evidence="7">
    <name type="scientific">Nyssomyia neivai</name>
    <dbReference type="NCBI Taxonomy" id="330878"/>
    <lineage>
        <taxon>Eukaryota</taxon>
        <taxon>Metazoa</taxon>
        <taxon>Ecdysozoa</taxon>
        <taxon>Arthropoda</taxon>
        <taxon>Hexapoda</taxon>
        <taxon>Insecta</taxon>
        <taxon>Pterygota</taxon>
        <taxon>Neoptera</taxon>
        <taxon>Endopterygota</taxon>
        <taxon>Diptera</taxon>
        <taxon>Nematocera</taxon>
        <taxon>Psychodoidea</taxon>
        <taxon>Psychodidae</taxon>
        <taxon>Nyssomyia</taxon>
    </lineage>
</organism>
<dbReference type="Pfam" id="PF00755">
    <property type="entry name" value="Carn_acyltransf"/>
    <property type="match status" value="1"/>
</dbReference>
<dbReference type="GO" id="GO:0005739">
    <property type="term" value="C:mitochondrion"/>
    <property type="evidence" value="ECO:0007669"/>
    <property type="project" value="TreeGrafter"/>
</dbReference>
<dbReference type="InterPro" id="IPR000542">
    <property type="entry name" value="Carn_acyl_trans"/>
</dbReference>
<evidence type="ECO:0000313" key="7">
    <source>
        <dbReference type="EMBL" id="JAV11542.1"/>
    </source>
</evidence>
<evidence type="ECO:0000256" key="2">
    <source>
        <dbReference type="ARBA" id="ARBA00022679"/>
    </source>
</evidence>
<dbReference type="EMBL" id="GFDF01002542">
    <property type="protein sequence ID" value="JAV11542.1"/>
    <property type="molecule type" value="Transcribed_RNA"/>
</dbReference>
<evidence type="ECO:0000256" key="1">
    <source>
        <dbReference type="ARBA" id="ARBA00005232"/>
    </source>
</evidence>
<dbReference type="InterPro" id="IPR023213">
    <property type="entry name" value="CAT-like_dom_sf"/>
</dbReference>
<keyword evidence="2 5" id="KW-0808">Transferase</keyword>
<dbReference type="InterPro" id="IPR039551">
    <property type="entry name" value="Cho/carn_acyl_trans"/>
</dbReference>
<comment type="similarity">
    <text evidence="1 5">Belongs to the carnitine/choline acetyltransferase family.</text>
</comment>
<reference evidence="7" key="1">
    <citation type="submission" date="2016-12" db="EMBL/GenBank/DDBJ databases">
        <title>An insight into the sialome and mialome of the sand fly, Nyssomyia neivai.</title>
        <authorList>
            <person name="Sebastian V."/>
            <person name="Goulart T.M."/>
            <person name="Oliveira W."/>
            <person name="Calvo E."/>
            <person name="Oliveira L.F."/>
            <person name="Pinto M.C."/>
            <person name="Rosselino A.M."/>
            <person name="Ribeiro J.M."/>
        </authorList>
    </citation>
    <scope>NUCLEOTIDE SEQUENCE</scope>
</reference>
<dbReference type="Gene3D" id="3.30.559.70">
    <property type="entry name" value="Choline/Carnitine o-acyltransferase, domain 2"/>
    <property type="match status" value="1"/>
</dbReference>
<dbReference type="Gene3D" id="3.30.559.10">
    <property type="entry name" value="Chloramphenicol acetyltransferase-like domain"/>
    <property type="match status" value="1"/>
</dbReference>
<evidence type="ECO:0000256" key="4">
    <source>
        <dbReference type="PIRSR" id="PIRSR600542-1"/>
    </source>
</evidence>
<evidence type="ECO:0000256" key="5">
    <source>
        <dbReference type="RuleBase" id="RU003801"/>
    </source>
</evidence>
<dbReference type="PROSITE" id="PS00440">
    <property type="entry name" value="ACYLTRANSF_C_2"/>
    <property type="match status" value="1"/>
</dbReference>
<evidence type="ECO:0000259" key="6">
    <source>
        <dbReference type="Pfam" id="PF00755"/>
    </source>
</evidence>